<organism evidence="2 3">
    <name type="scientific">Lepraria finkii</name>
    <dbReference type="NCBI Taxonomy" id="1340010"/>
    <lineage>
        <taxon>Eukaryota</taxon>
        <taxon>Fungi</taxon>
        <taxon>Dikarya</taxon>
        <taxon>Ascomycota</taxon>
        <taxon>Pezizomycotina</taxon>
        <taxon>Lecanoromycetes</taxon>
        <taxon>OSLEUM clade</taxon>
        <taxon>Lecanoromycetidae</taxon>
        <taxon>Lecanorales</taxon>
        <taxon>Lecanorineae</taxon>
        <taxon>Stereocaulaceae</taxon>
        <taxon>Lepraria</taxon>
    </lineage>
</organism>
<dbReference type="Proteomes" id="UP001590951">
    <property type="component" value="Unassembled WGS sequence"/>
</dbReference>
<comment type="caution">
    <text evidence="2">The sequence shown here is derived from an EMBL/GenBank/DDBJ whole genome shotgun (WGS) entry which is preliminary data.</text>
</comment>
<feature type="region of interest" description="Disordered" evidence="1">
    <location>
        <begin position="1"/>
        <end position="91"/>
    </location>
</feature>
<evidence type="ECO:0000313" key="3">
    <source>
        <dbReference type="Proteomes" id="UP001590951"/>
    </source>
</evidence>
<dbReference type="EMBL" id="JBHFEH010000003">
    <property type="protein sequence ID" value="KAL2058086.1"/>
    <property type="molecule type" value="Genomic_DNA"/>
</dbReference>
<proteinExistence type="predicted"/>
<evidence type="ECO:0000256" key="1">
    <source>
        <dbReference type="SAM" id="MobiDB-lite"/>
    </source>
</evidence>
<gene>
    <name evidence="2" type="ORF">ABVK25_001704</name>
</gene>
<protein>
    <submittedName>
        <fullName evidence="2">Uncharacterized protein</fullName>
    </submittedName>
</protein>
<sequence length="91" mass="10021">MKPASKQYKESQDIQEQNTAQREQEVGEAEAGTAKDKQNPSRKENDTGRSNENEASGIRWAGMSDQRGGANSGRRDEFRRVGRGGGAIFYG</sequence>
<reference evidence="2 3" key="1">
    <citation type="submission" date="2024-09" db="EMBL/GenBank/DDBJ databases">
        <title>Rethinking Asexuality: The Enigmatic Case of Functional Sexual Genes in Lepraria (Stereocaulaceae).</title>
        <authorList>
            <person name="Doellman M."/>
            <person name="Sun Y."/>
            <person name="Barcenas-Pena A."/>
            <person name="Lumbsch H.T."/>
            <person name="Grewe F."/>
        </authorList>
    </citation>
    <scope>NUCLEOTIDE SEQUENCE [LARGE SCALE GENOMIC DNA]</scope>
    <source>
        <strain evidence="2 3">Grewe 0041</strain>
    </source>
</reference>
<keyword evidence="3" id="KW-1185">Reference proteome</keyword>
<name>A0ABR4BM27_9LECA</name>
<accession>A0ABR4BM27</accession>
<evidence type="ECO:0000313" key="2">
    <source>
        <dbReference type="EMBL" id="KAL2058086.1"/>
    </source>
</evidence>
<feature type="compositionally biased region" description="Basic and acidic residues" evidence="1">
    <location>
        <begin position="33"/>
        <end position="52"/>
    </location>
</feature>